<name>I1CHS4_RHIO9</name>
<dbReference type="Proteomes" id="UP000009138">
    <property type="component" value="Unassembled WGS sequence"/>
</dbReference>
<gene>
    <name evidence="1" type="ORF">RO3G_12715</name>
</gene>
<reference evidence="1 2" key="1">
    <citation type="journal article" date="2009" name="PLoS Genet.">
        <title>Genomic analysis of the basal lineage fungus Rhizopus oryzae reveals a whole-genome duplication.</title>
        <authorList>
            <person name="Ma L.-J."/>
            <person name="Ibrahim A.S."/>
            <person name="Skory C."/>
            <person name="Grabherr M.G."/>
            <person name="Burger G."/>
            <person name="Butler M."/>
            <person name="Elias M."/>
            <person name="Idnurm A."/>
            <person name="Lang B.F."/>
            <person name="Sone T."/>
            <person name="Abe A."/>
            <person name="Calvo S.E."/>
            <person name="Corrochano L.M."/>
            <person name="Engels R."/>
            <person name="Fu J."/>
            <person name="Hansberg W."/>
            <person name="Kim J.-M."/>
            <person name="Kodira C.D."/>
            <person name="Koehrsen M.J."/>
            <person name="Liu B."/>
            <person name="Miranda-Saavedra D."/>
            <person name="O'Leary S."/>
            <person name="Ortiz-Castellanos L."/>
            <person name="Poulter R."/>
            <person name="Rodriguez-Romero J."/>
            <person name="Ruiz-Herrera J."/>
            <person name="Shen Y.-Q."/>
            <person name="Zeng Q."/>
            <person name="Galagan J."/>
            <person name="Birren B.W."/>
            <person name="Cuomo C.A."/>
            <person name="Wickes B.L."/>
        </authorList>
    </citation>
    <scope>NUCLEOTIDE SEQUENCE [LARGE SCALE GENOMIC DNA]</scope>
    <source>
        <strain evidence="2">RA 99-880 / ATCC MYA-4621 / FGSC 9543 / NRRL 43880</strain>
    </source>
</reference>
<dbReference type="InParanoid" id="I1CHS4"/>
<protein>
    <submittedName>
        <fullName evidence="1">Uncharacterized protein</fullName>
    </submittedName>
</protein>
<sequence>MTMKTISGLKLFLTKAEEIKVWRKIPQAVVDQTVDALCRQLEWFNMSKTTAYEHIREQCLLSLKRVWLNSDNRNSDRVIELRKALADGWALKMDNFARNSVFIDEAGLLYAYNSEYGLVKKKKIQLMFACLHKEESH</sequence>
<dbReference type="RefSeq" id="XP_067523400.1">
    <property type="nucleotide sequence ID" value="XM_067667299.1"/>
</dbReference>
<keyword evidence="2" id="KW-1185">Reference proteome</keyword>
<evidence type="ECO:0000313" key="1">
    <source>
        <dbReference type="EMBL" id="EIE88004.1"/>
    </source>
</evidence>
<proteinExistence type="predicted"/>
<dbReference type="EMBL" id="CH476742">
    <property type="protein sequence ID" value="EIE88004.1"/>
    <property type="molecule type" value="Genomic_DNA"/>
</dbReference>
<organism evidence="1 2">
    <name type="scientific">Rhizopus delemar (strain RA 99-880 / ATCC MYA-4621 / FGSC 9543 / NRRL 43880)</name>
    <name type="common">Mucormycosis agent</name>
    <name type="synonym">Rhizopus arrhizus var. delemar</name>
    <dbReference type="NCBI Taxonomy" id="246409"/>
    <lineage>
        <taxon>Eukaryota</taxon>
        <taxon>Fungi</taxon>
        <taxon>Fungi incertae sedis</taxon>
        <taxon>Mucoromycota</taxon>
        <taxon>Mucoromycotina</taxon>
        <taxon>Mucoromycetes</taxon>
        <taxon>Mucorales</taxon>
        <taxon>Mucorineae</taxon>
        <taxon>Rhizopodaceae</taxon>
        <taxon>Rhizopus</taxon>
    </lineage>
</organism>
<dbReference type="GeneID" id="93619680"/>
<dbReference type="VEuPathDB" id="FungiDB:RO3G_12715"/>
<accession>I1CHS4</accession>
<evidence type="ECO:0000313" key="2">
    <source>
        <dbReference type="Proteomes" id="UP000009138"/>
    </source>
</evidence>
<dbReference type="AlphaFoldDB" id="I1CHS4"/>